<name>A0ABS6JC58_9BACI</name>
<gene>
    <name evidence="2" type="ORF">KS419_05840</name>
</gene>
<evidence type="ECO:0000313" key="3">
    <source>
        <dbReference type="Proteomes" id="UP000784880"/>
    </source>
</evidence>
<feature type="region of interest" description="Disordered" evidence="1">
    <location>
        <begin position="124"/>
        <end position="152"/>
    </location>
</feature>
<reference evidence="2 3" key="1">
    <citation type="submission" date="2021-06" db="EMBL/GenBank/DDBJ databases">
        <title>Bacillus sp. RD4P76, an endophyte from a halophyte.</title>
        <authorList>
            <person name="Sun J.-Q."/>
        </authorList>
    </citation>
    <scope>NUCLEOTIDE SEQUENCE [LARGE SCALE GENOMIC DNA]</scope>
    <source>
        <strain evidence="2 3">CGMCC 1.15917</strain>
    </source>
</reference>
<feature type="region of interest" description="Disordered" evidence="1">
    <location>
        <begin position="53"/>
        <end position="91"/>
    </location>
</feature>
<feature type="compositionally biased region" description="Basic and acidic residues" evidence="1">
    <location>
        <begin position="53"/>
        <end position="72"/>
    </location>
</feature>
<comment type="caution">
    <text evidence="2">The sequence shown here is derived from an EMBL/GenBank/DDBJ whole genome shotgun (WGS) entry which is preliminary data.</text>
</comment>
<protein>
    <submittedName>
        <fullName evidence="2">YlbD family protein</fullName>
    </submittedName>
</protein>
<keyword evidence="3" id="KW-1185">Reference proteome</keyword>
<accession>A0ABS6JC58</accession>
<dbReference type="RefSeq" id="WP_217065129.1">
    <property type="nucleotide sequence ID" value="NZ_JAHQCS010000064.1"/>
</dbReference>
<dbReference type="EMBL" id="JAHQCS010000064">
    <property type="protein sequence ID" value="MBU9711246.1"/>
    <property type="molecule type" value="Genomic_DNA"/>
</dbReference>
<dbReference type="Proteomes" id="UP000784880">
    <property type="component" value="Unassembled WGS sequence"/>
</dbReference>
<sequence length="152" mass="17332">MASSHPDVRKFKLFVKNNPHVLKDVKTGDKTLQDLFEEYILFGEEDEIWDTYREKKSAKGSKKSKDKEKNTDAEQDEGEEDEEKEESSTTQDLLALLKKVNFNDLQSSLSQFSGVLASVQELLGQFRSPNNPNSPPPTNNQQQNSPFSYNDD</sequence>
<dbReference type="Pfam" id="PF14071">
    <property type="entry name" value="YlbD_coat"/>
    <property type="match status" value="1"/>
</dbReference>
<organism evidence="2 3">
    <name type="scientific">Evansella tamaricis</name>
    <dbReference type="NCBI Taxonomy" id="2069301"/>
    <lineage>
        <taxon>Bacteria</taxon>
        <taxon>Bacillati</taxon>
        <taxon>Bacillota</taxon>
        <taxon>Bacilli</taxon>
        <taxon>Bacillales</taxon>
        <taxon>Bacillaceae</taxon>
        <taxon>Evansella</taxon>
    </lineage>
</organism>
<proteinExistence type="predicted"/>
<evidence type="ECO:0000313" key="2">
    <source>
        <dbReference type="EMBL" id="MBU9711246.1"/>
    </source>
</evidence>
<dbReference type="InterPro" id="IPR025953">
    <property type="entry name" value="YlbD_coat"/>
</dbReference>
<feature type="compositionally biased region" description="Acidic residues" evidence="1">
    <location>
        <begin position="73"/>
        <end position="85"/>
    </location>
</feature>
<evidence type="ECO:0000256" key="1">
    <source>
        <dbReference type="SAM" id="MobiDB-lite"/>
    </source>
</evidence>